<dbReference type="EMBL" id="NBIV01000122">
    <property type="protein sequence ID" value="PXF43527.1"/>
    <property type="molecule type" value="Genomic_DNA"/>
</dbReference>
<protein>
    <submittedName>
        <fullName evidence="3">Uncharacterized protein</fullName>
    </submittedName>
</protein>
<dbReference type="Proteomes" id="UP000247409">
    <property type="component" value="Unassembled WGS sequence"/>
</dbReference>
<gene>
    <name evidence="3" type="ORF">BWQ96_06728</name>
</gene>
<dbReference type="SUPFAM" id="SSF81901">
    <property type="entry name" value="HCP-like"/>
    <property type="match status" value="2"/>
</dbReference>
<sequence>MPPPTAASAGGAGRDRNRAAAQRRPPTPAQRRERRLERAISARNDPDAMLSLSELLQRGAPGVRSDPSRALQLLQRAATQHRSAATLHRLAAAHWQQPPPPSVAPRPRRFALDLLQQSIALSETPRALCDCAWLLVDANGTPEIHDDPHRAVQLLQRAVTRFDSAPAECFHNLAYLLASDQLSQPDPVAAVAHYKRAIKLSHDPRTMINLAILYQYGRPPLKPNPRKAQIWYERVLTHGDFPYAQYHLAVILASSNRASHLLRAAKLLDNAISQIDCEAALLLSASLHSTKRSVLNHAKAVRLLRAAISQFDSTDAMESLCYILLSGRPGVPCNPCEAFRLITAFHDRTKITYTRALLAELHWSGTASHRANRVRAVQLCQKSLHKVPVTYTTLASMHRYGHGKQLNQSLNLALQLLEHIQCSPGDFLYVWKNMMLAIVLSEVQHPYALLLHRVFCMFKEGVDSTDDDYWWFWLPLHLRQSSIALPVCGCPHRITHAVMKEEELRVVSILNLSSLLLEKHIILPENKDVPTALSLLESGVSKYNNDLVRINLAYVLWYGVSGVHKDPSRAIQLVEGVMARSSHQLARTLLACMLAERQRDGDVPRAVELWKQVTRSLRDVEEVDRLCMLISPKAEKPIVEYSQQPLLRHHRRQGT</sequence>
<comment type="caution">
    <text evidence="3">The sequence shown here is derived from an EMBL/GenBank/DDBJ whole genome shotgun (WGS) entry which is preliminary data.</text>
</comment>
<evidence type="ECO:0000313" key="4">
    <source>
        <dbReference type="Proteomes" id="UP000247409"/>
    </source>
</evidence>
<feature type="compositionally biased region" description="Basic and acidic residues" evidence="2">
    <location>
        <begin position="30"/>
        <end position="44"/>
    </location>
</feature>
<dbReference type="Gene3D" id="1.25.40.10">
    <property type="entry name" value="Tetratricopeptide repeat domain"/>
    <property type="match status" value="3"/>
</dbReference>
<dbReference type="PANTHER" id="PTHR11102">
    <property type="entry name" value="SEL-1-LIKE PROTEIN"/>
    <property type="match status" value="1"/>
</dbReference>
<keyword evidence="4" id="KW-1185">Reference proteome</keyword>
<proteinExistence type="inferred from homology"/>
<accession>A0A2V3IN89</accession>
<dbReference type="PANTHER" id="PTHR11102:SF160">
    <property type="entry name" value="ERAD-ASSOCIATED E3 UBIQUITIN-PROTEIN LIGASE COMPONENT HRD3"/>
    <property type="match status" value="1"/>
</dbReference>
<dbReference type="InterPro" id="IPR006597">
    <property type="entry name" value="Sel1-like"/>
</dbReference>
<dbReference type="AlphaFoldDB" id="A0A2V3IN89"/>
<name>A0A2V3IN89_9FLOR</name>
<dbReference type="SMART" id="SM00671">
    <property type="entry name" value="SEL1"/>
    <property type="match status" value="4"/>
</dbReference>
<comment type="similarity">
    <text evidence="1">Belongs to the sel-1 family.</text>
</comment>
<evidence type="ECO:0000256" key="1">
    <source>
        <dbReference type="ARBA" id="ARBA00038101"/>
    </source>
</evidence>
<organism evidence="3 4">
    <name type="scientific">Gracilariopsis chorda</name>
    <dbReference type="NCBI Taxonomy" id="448386"/>
    <lineage>
        <taxon>Eukaryota</taxon>
        <taxon>Rhodophyta</taxon>
        <taxon>Florideophyceae</taxon>
        <taxon>Rhodymeniophycidae</taxon>
        <taxon>Gracilariales</taxon>
        <taxon>Gracilariaceae</taxon>
        <taxon>Gracilariopsis</taxon>
    </lineage>
</organism>
<feature type="region of interest" description="Disordered" evidence="2">
    <location>
        <begin position="1"/>
        <end position="44"/>
    </location>
</feature>
<dbReference type="InterPro" id="IPR050767">
    <property type="entry name" value="Sel1_AlgK"/>
</dbReference>
<dbReference type="Pfam" id="PF08238">
    <property type="entry name" value="Sel1"/>
    <property type="match status" value="6"/>
</dbReference>
<reference evidence="3 4" key="1">
    <citation type="journal article" date="2018" name="Mol. Biol. Evol.">
        <title>Analysis of the draft genome of the red seaweed Gracilariopsis chorda provides insights into genome size evolution in Rhodophyta.</title>
        <authorList>
            <person name="Lee J."/>
            <person name="Yang E.C."/>
            <person name="Graf L."/>
            <person name="Yang J.H."/>
            <person name="Qiu H."/>
            <person name="Zel Zion U."/>
            <person name="Chan C.X."/>
            <person name="Stephens T.G."/>
            <person name="Weber A.P.M."/>
            <person name="Boo G.H."/>
            <person name="Boo S.M."/>
            <person name="Kim K.M."/>
            <person name="Shin Y."/>
            <person name="Jung M."/>
            <person name="Lee S.J."/>
            <person name="Yim H.S."/>
            <person name="Lee J.H."/>
            <person name="Bhattacharya D."/>
            <person name="Yoon H.S."/>
        </authorList>
    </citation>
    <scope>NUCLEOTIDE SEQUENCE [LARGE SCALE GENOMIC DNA]</scope>
    <source>
        <strain evidence="3 4">SKKU-2015</strain>
        <tissue evidence="3">Whole body</tissue>
    </source>
</reference>
<evidence type="ECO:0000256" key="2">
    <source>
        <dbReference type="SAM" id="MobiDB-lite"/>
    </source>
</evidence>
<dbReference type="InterPro" id="IPR011990">
    <property type="entry name" value="TPR-like_helical_dom_sf"/>
</dbReference>
<evidence type="ECO:0000313" key="3">
    <source>
        <dbReference type="EMBL" id="PXF43527.1"/>
    </source>
</evidence>